<dbReference type="InterPro" id="IPR050231">
    <property type="entry name" value="Iron_ascorbate_oxido_reductase"/>
</dbReference>
<reference evidence="1" key="1">
    <citation type="journal article" date="2021" name="Front. Plant Sci.">
        <title>Chromosome-Scale Genome Assembly for Chinese Sour Jujube and Insights Into Its Genome Evolution and Domestication Signature.</title>
        <authorList>
            <person name="Shen L.-Y."/>
            <person name="Luo H."/>
            <person name="Wang X.-L."/>
            <person name="Wang X.-M."/>
            <person name="Qiu X.-J."/>
            <person name="Liu H."/>
            <person name="Zhou S.-S."/>
            <person name="Jia K.-H."/>
            <person name="Nie S."/>
            <person name="Bao Y.-T."/>
            <person name="Zhang R.-G."/>
            <person name="Yun Q.-Z."/>
            <person name="Chai Y.-H."/>
            <person name="Lu J.-Y."/>
            <person name="Li Y."/>
            <person name="Zhao S.-W."/>
            <person name="Mao J.-F."/>
            <person name="Jia S.-G."/>
            <person name="Mao Y.-M."/>
        </authorList>
    </citation>
    <scope>NUCLEOTIDE SEQUENCE</scope>
    <source>
        <strain evidence="1">AT0</strain>
        <tissue evidence="1">Leaf</tissue>
    </source>
</reference>
<dbReference type="Gene3D" id="2.60.120.330">
    <property type="entry name" value="B-lactam Antibiotic, Isopenicillin N Synthase, Chain"/>
    <property type="match status" value="2"/>
</dbReference>
<dbReference type="AlphaFoldDB" id="A0A978UXR7"/>
<organism evidence="1 2">
    <name type="scientific">Ziziphus jujuba var. spinosa</name>
    <dbReference type="NCBI Taxonomy" id="714518"/>
    <lineage>
        <taxon>Eukaryota</taxon>
        <taxon>Viridiplantae</taxon>
        <taxon>Streptophyta</taxon>
        <taxon>Embryophyta</taxon>
        <taxon>Tracheophyta</taxon>
        <taxon>Spermatophyta</taxon>
        <taxon>Magnoliopsida</taxon>
        <taxon>eudicotyledons</taxon>
        <taxon>Gunneridae</taxon>
        <taxon>Pentapetalae</taxon>
        <taxon>rosids</taxon>
        <taxon>fabids</taxon>
        <taxon>Rosales</taxon>
        <taxon>Rhamnaceae</taxon>
        <taxon>Paliureae</taxon>
        <taxon>Ziziphus</taxon>
    </lineage>
</organism>
<dbReference type="SUPFAM" id="SSF51197">
    <property type="entry name" value="Clavaminate synthase-like"/>
    <property type="match status" value="2"/>
</dbReference>
<sequence length="165" mass="18656">MMPKAWSNGRFCNVKHRVLCKEASIRVSIALFLMGPKKAAIEIPPELVDSKHPRLYIPLIYEDYLNLRISTNMKAGEALQLAWSNGRLYNVKRRVQCKEASIRVSIAAFLIGPKEANIEGPPHLVDTKHPGLYIPFNYKDYMKLRVSTATKTGEALELVRATADF</sequence>
<dbReference type="InterPro" id="IPR027443">
    <property type="entry name" value="IPNS-like_sf"/>
</dbReference>
<dbReference type="EMBL" id="JAEACU010000008">
    <property type="protein sequence ID" value="KAH7519783.1"/>
    <property type="molecule type" value="Genomic_DNA"/>
</dbReference>
<comment type="caution">
    <text evidence="1">The sequence shown here is derived from an EMBL/GenBank/DDBJ whole genome shotgun (WGS) entry which is preliminary data.</text>
</comment>
<evidence type="ECO:0000313" key="1">
    <source>
        <dbReference type="EMBL" id="KAH7519783.1"/>
    </source>
</evidence>
<accession>A0A978UXR7</accession>
<proteinExistence type="predicted"/>
<dbReference type="Proteomes" id="UP000813462">
    <property type="component" value="Unassembled WGS sequence"/>
</dbReference>
<gene>
    <name evidence="1" type="ORF">FEM48_Zijuj08G0073800</name>
</gene>
<evidence type="ECO:0000313" key="2">
    <source>
        <dbReference type="Proteomes" id="UP000813462"/>
    </source>
</evidence>
<dbReference type="PANTHER" id="PTHR47990">
    <property type="entry name" value="2-OXOGLUTARATE (2OG) AND FE(II)-DEPENDENT OXYGENASE SUPERFAMILY PROTEIN-RELATED"/>
    <property type="match status" value="1"/>
</dbReference>
<name>A0A978UXR7_ZIZJJ</name>
<protein>
    <submittedName>
        <fullName evidence="1">Uncharacterized protein</fullName>
    </submittedName>
</protein>